<dbReference type="Proteomes" id="UP000198945">
    <property type="component" value="Unassembled WGS sequence"/>
</dbReference>
<reference evidence="7 11" key="3">
    <citation type="submission" date="2019-03" db="EMBL/GenBank/DDBJ databases">
        <title>Deep subsurface shale carbon reservoir microbial communities from Ohio and West Virginia, USA.</title>
        <authorList>
            <person name="Wrighton K."/>
        </authorList>
    </citation>
    <scope>NUCLEOTIDE SEQUENCE [LARGE SCALE GENOMIC DNA]</scope>
    <source>
        <strain evidence="7 11">UTICA-S4D12</strain>
    </source>
</reference>
<dbReference type="EMBL" id="SOAA01000002">
    <property type="protein sequence ID" value="TDS34601.1"/>
    <property type="molecule type" value="Genomic_DNA"/>
</dbReference>
<dbReference type="EMBL" id="FNEH01000002">
    <property type="protein sequence ID" value="SDI17143.1"/>
    <property type="molecule type" value="Genomic_DNA"/>
</dbReference>
<accession>A0A1G6LYG6</accession>
<dbReference type="PANTHER" id="PTHR37165:SF1">
    <property type="entry name" value="TYPE 1 ENCAPSULIN SHELL PROTEIN"/>
    <property type="match status" value="1"/>
</dbReference>
<dbReference type="Proteomes" id="UP000295758">
    <property type="component" value="Unassembled WGS sequence"/>
</dbReference>
<dbReference type="InterPro" id="IPR007544">
    <property type="entry name" value="ENCAP"/>
</dbReference>
<evidence type="ECO:0000256" key="3">
    <source>
        <dbReference type="ARBA" id="ARBA00033787"/>
    </source>
</evidence>
<dbReference type="InterPro" id="IPR051429">
    <property type="entry name" value="Encapsulin_nc"/>
</dbReference>
<dbReference type="NCBIfam" id="NF041155">
    <property type="entry name" value="encap_f1"/>
    <property type="match status" value="1"/>
</dbReference>
<dbReference type="Gene3D" id="3.30.2320.10">
    <property type="entry name" value="hypothetical protein PF0899 domain"/>
    <property type="match status" value="1"/>
</dbReference>
<comment type="subcellular location">
    <subcellularLocation>
        <location evidence="1">Encapsulin nanocompartment</location>
    </subcellularLocation>
</comment>
<sequence length="266" mass="29168">MDILKRSLAPFAAEAWDFLDDEATDVLSQKLKARKEVDFLGPKGLELSSINTGRFSPVGIEDVEGVTYSTREVLPLVELKVPFTMKLSEIEALARGAEDVDTDELIEAASKIAKAENKAVFYGLDEVNIEGVVEASEYEEVSVSGGEKELIAGLLKALNLFEENSVGGPKRLLLGPELYSLLYELDDKGYPLKRKVEEMVDSGTVLVPDLGNRGLLISERGGDFELTIGQDISLGFEDRNGDEVELFFLETFTFRVNGPEAAVVLK</sequence>
<dbReference type="EMBL" id="SOEF01000002">
    <property type="protein sequence ID" value="TDX47892.1"/>
    <property type="molecule type" value="Genomic_DNA"/>
</dbReference>
<reference evidence="5 12" key="2">
    <citation type="submission" date="2016-10" db="EMBL/GenBank/DDBJ databases">
        <authorList>
            <person name="Varghese N."/>
            <person name="Submissions S."/>
        </authorList>
    </citation>
    <scope>NUCLEOTIDE SEQUENCE [LARGE SCALE GENOMIC DNA]</scope>
    <source>
        <strain evidence="5 12">WG10</strain>
    </source>
</reference>
<evidence type="ECO:0000313" key="11">
    <source>
        <dbReference type="Proteomes" id="UP000295758"/>
    </source>
</evidence>
<dbReference type="PIRSF" id="PIRSF019254">
    <property type="entry name" value="CFP29"/>
    <property type="match status" value="1"/>
</dbReference>
<evidence type="ECO:0000313" key="6">
    <source>
        <dbReference type="EMBL" id="SDI17143.1"/>
    </source>
</evidence>
<dbReference type="Pfam" id="PF04454">
    <property type="entry name" value="Linocin_M18"/>
    <property type="match status" value="1"/>
</dbReference>
<name>A0A1G6LYG6_9FIRM</name>
<evidence type="ECO:0000313" key="10">
    <source>
        <dbReference type="Proteomes" id="UP000295472"/>
    </source>
</evidence>
<dbReference type="RefSeq" id="WP_089716201.1">
    <property type="nucleotide sequence ID" value="NZ_FMYT01000007.1"/>
</dbReference>
<evidence type="ECO:0000313" key="5">
    <source>
        <dbReference type="EMBL" id="SDC48259.1"/>
    </source>
</evidence>
<dbReference type="EMBL" id="FMYT01000007">
    <property type="protein sequence ID" value="SDC48259.1"/>
    <property type="molecule type" value="Genomic_DNA"/>
</dbReference>
<organism evidence="5 12">
    <name type="scientific">Halanaerobium congolense</name>
    <dbReference type="NCBI Taxonomy" id="54121"/>
    <lineage>
        <taxon>Bacteria</taxon>
        <taxon>Bacillati</taxon>
        <taxon>Bacillota</taxon>
        <taxon>Clostridia</taxon>
        <taxon>Halanaerobiales</taxon>
        <taxon>Halanaerobiaceae</taxon>
        <taxon>Halanaerobium</taxon>
    </lineage>
</organism>
<evidence type="ECO:0000313" key="7">
    <source>
        <dbReference type="EMBL" id="TDS34601.1"/>
    </source>
</evidence>
<keyword evidence="3" id="KW-1284">Encapsulin nanocompartment</keyword>
<dbReference type="Proteomes" id="UP000324896">
    <property type="component" value="Unassembled WGS sequence"/>
</dbReference>
<evidence type="ECO:0000256" key="4">
    <source>
        <dbReference type="ARBA" id="ARBA00050023"/>
    </source>
</evidence>
<dbReference type="GeneID" id="57011638"/>
<evidence type="ECO:0000313" key="8">
    <source>
        <dbReference type="EMBL" id="TDX47892.1"/>
    </source>
</evidence>
<protein>
    <recommendedName>
        <fullName evidence="4">Type 1 encapsulin shell protein</fullName>
    </recommendedName>
</protein>
<dbReference type="PANTHER" id="PTHR37165">
    <property type="entry name" value="PEPTIDASE U56 FAMILY"/>
    <property type="match status" value="1"/>
</dbReference>
<evidence type="ECO:0000256" key="2">
    <source>
        <dbReference type="ARBA" id="ARBA00033743"/>
    </source>
</evidence>
<evidence type="ECO:0000313" key="9">
    <source>
        <dbReference type="Proteomes" id="UP000198945"/>
    </source>
</evidence>
<dbReference type="Proteomes" id="UP000295472">
    <property type="component" value="Unassembled WGS sequence"/>
</dbReference>
<dbReference type="GO" id="GO:0140737">
    <property type="term" value="C:encapsulin nanocompartment"/>
    <property type="evidence" value="ECO:0007669"/>
    <property type="project" value="UniProtKB-SubCell"/>
</dbReference>
<dbReference type="AlphaFoldDB" id="A0A1G6LYG6"/>
<evidence type="ECO:0000313" key="12">
    <source>
        <dbReference type="Proteomes" id="UP000324896"/>
    </source>
</evidence>
<evidence type="ECO:0000256" key="1">
    <source>
        <dbReference type="ARBA" id="ARBA00033738"/>
    </source>
</evidence>
<comment type="similarity">
    <text evidence="2">Belongs to the encapsulin family. Family 1 subfamily.</text>
</comment>
<gene>
    <name evidence="7" type="ORF">BY453_10235</name>
    <name evidence="8" type="ORF">C7954_10251</name>
    <name evidence="5" type="ORF">SAMN04488597_10738</name>
    <name evidence="6" type="ORF">SAMN04515654_102151</name>
</gene>
<reference evidence="6 9" key="1">
    <citation type="submission" date="2016-10" db="EMBL/GenBank/DDBJ databases">
        <authorList>
            <person name="de Groot N.N."/>
        </authorList>
    </citation>
    <scope>NUCLEOTIDE SEQUENCE [LARGE SCALE GENOMIC DNA]</scope>
    <source>
        <strain evidence="6 9">WG7</strain>
    </source>
</reference>
<reference evidence="8 10" key="4">
    <citation type="submission" date="2019-03" db="EMBL/GenBank/DDBJ databases">
        <title>Subsurface microbial communities from deep shales in Ohio and West Virginia, USA.</title>
        <authorList>
            <person name="Wrighton K."/>
        </authorList>
    </citation>
    <scope>NUCLEOTIDE SEQUENCE [LARGE SCALE GENOMIC DNA]</scope>
    <source>
        <strain evidence="8 10">DSMZ 11287</strain>
    </source>
</reference>
<dbReference type="Gene3D" id="3.30.2400.30">
    <property type="match status" value="1"/>
</dbReference>
<proteinExistence type="inferred from homology"/>